<keyword evidence="5 6" id="KW-0067">ATP-binding</keyword>
<dbReference type="Pfam" id="PF13090">
    <property type="entry name" value="PP_kinase_C"/>
    <property type="match status" value="1"/>
</dbReference>
<feature type="binding site" evidence="6">
    <location>
        <position position="366"/>
    </location>
    <ligand>
        <name>Mg(2+)</name>
        <dbReference type="ChEBI" id="CHEBI:18420"/>
    </ligand>
</feature>
<protein>
    <recommendedName>
        <fullName evidence="6 7">Polyphosphate kinase</fullName>
        <ecNumber evidence="6 7">2.7.4.1</ecNumber>
    </recommendedName>
    <alternativeName>
        <fullName evidence="6">ATP-polyphosphate phosphotransferase</fullName>
    </alternativeName>
    <alternativeName>
        <fullName evidence="6">Polyphosphoric acid kinase</fullName>
    </alternativeName>
</protein>
<dbReference type="SUPFAM" id="SSF56024">
    <property type="entry name" value="Phospholipase D/nuclease"/>
    <property type="match status" value="2"/>
</dbReference>
<comment type="PTM">
    <text evidence="6 7">An intermediate of this reaction is the autophosphorylated ppk in which a phosphate is covalently linked to a histidine residue through a N-P bond.</text>
</comment>
<keyword evidence="2 6" id="KW-0808">Transferase</keyword>
<evidence type="ECO:0000256" key="6">
    <source>
        <dbReference type="HAMAP-Rule" id="MF_00347"/>
    </source>
</evidence>
<dbReference type="NCBIfam" id="NF003917">
    <property type="entry name" value="PRK05443.1-1"/>
    <property type="match status" value="1"/>
</dbReference>
<evidence type="ECO:0000256" key="2">
    <source>
        <dbReference type="ARBA" id="ARBA00022679"/>
    </source>
</evidence>
<dbReference type="InterPro" id="IPR025198">
    <property type="entry name" value="PPK_N_dom"/>
</dbReference>
<feature type="binding site" evidence="6">
    <location>
        <position position="459"/>
    </location>
    <ligand>
        <name>ATP</name>
        <dbReference type="ChEBI" id="CHEBI:30616"/>
    </ligand>
</feature>
<gene>
    <name evidence="12" type="primary">ppk_1</name>
    <name evidence="6" type="synonym">ppk</name>
    <name evidence="12" type="ORF">Y10_19350</name>
</gene>
<evidence type="ECO:0000313" key="12">
    <source>
        <dbReference type="EMBL" id="GLB49567.1"/>
    </source>
</evidence>
<comment type="similarity">
    <text evidence="6 7">Belongs to the polyphosphate kinase 1 (PPK1) family.</text>
</comment>
<name>A0ABQ5MJQ4_9FLAO</name>
<feature type="domain" description="Polyphosphate kinase N-terminal" evidence="9">
    <location>
        <begin position="10"/>
        <end position="115"/>
    </location>
</feature>
<evidence type="ECO:0000259" key="8">
    <source>
        <dbReference type="Pfam" id="PF02503"/>
    </source>
</evidence>
<keyword evidence="4 6" id="KW-0418">Kinase</keyword>
<dbReference type="RefSeq" id="WP_281765196.1">
    <property type="nucleotide sequence ID" value="NZ_BRVO01000002.1"/>
</dbReference>
<feature type="binding site" evidence="6">
    <location>
        <position position="396"/>
    </location>
    <ligand>
        <name>Mg(2+)</name>
        <dbReference type="ChEBI" id="CHEBI:18420"/>
    </ligand>
</feature>
<dbReference type="SUPFAM" id="SSF140356">
    <property type="entry name" value="PPK N-terminal domain-like"/>
    <property type="match status" value="1"/>
</dbReference>
<keyword evidence="13" id="KW-1185">Reference proteome</keyword>
<evidence type="ECO:0000259" key="9">
    <source>
        <dbReference type="Pfam" id="PF13089"/>
    </source>
</evidence>
<dbReference type="EC" id="2.7.4.1" evidence="6 7"/>
<comment type="function">
    <text evidence="6 7">Catalyzes the reversible transfer of the terminal phosphate of ATP to form a long-chain polyphosphate (polyP).</text>
</comment>
<dbReference type="Pfam" id="PF17941">
    <property type="entry name" value="PP_kinase_C_1"/>
    <property type="match status" value="1"/>
</dbReference>
<feature type="domain" description="Polyphosphate kinase C-terminal" evidence="10">
    <location>
        <begin position="495"/>
        <end position="666"/>
    </location>
</feature>
<keyword evidence="3 6" id="KW-0547">Nucleotide-binding</keyword>
<evidence type="ECO:0000259" key="11">
    <source>
        <dbReference type="Pfam" id="PF17941"/>
    </source>
</evidence>
<feature type="binding site" evidence="6">
    <location>
        <position position="555"/>
    </location>
    <ligand>
        <name>ATP</name>
        <dbReference type="ChEBI" id="CHEBI:30616"/>
    </ligand>
</feature>
<comment type="caution">
    <text evidence="12">The sequence shown here is derived from an EMBL/GenBank/DDBJ whole genome shotgun (WGS) entry which is preliminary data.</text>
</comment>
<dbReference type="EMBL" id="BRVO01000002">
    <property type="protein sequence ID" value="GLB49567.1"/>
    <property type="molecule type" value="Genomic_DNA"/>
</dbReference>
<dbReference type="PANTHER" id="PTHR30218">
    <property type="entry name" value="POLYPHOSPHATE KINASE"/>
    <property type="match status" value="1"/>
</dbReference>
<dbReference type="Pfam" id="PF02503">
    <property type="entry name" value="PP_kinase"/>
    <property type="match status" value="1"/>
</dbReference>
<comment type="cofactor">
    <cofactor evidence="6">
        <name>Mg(2+)</name>
        <dbReference type="ChEBI" id="CHEBI:18420"/>
    </cofactor>
</comment>
<feature type="domain" description="Polyphosphate kinase C-terminal" evidence="11">
    <location>
        <begin position="323"/>
        <end position="484"/>
    </location>
</feature>
<dbReference type="InterPro" id="IPR024953">
    <property type="entry name" value="PP_kinase_middle"/>
</dbReference>
<dbReference type="Pfam" id="PF13089">
    <property type="entry name" value="PP_kinase_N"/>
    <property type="match status" value="1"/>
</dbReference>
<evidence type="ECO:0000256" key="3">
    <source>
        <dbReference type="ARBA" id="ARBA00022741"/>
    </source>
</evidence>
<dbReference type="Gene3D" id="3.30.1840.10">
    <property type="entry name" value="Polyphosphate kinase middle domain"/>
    <property type="match status" value="1"/>
</dbReference>
<keyword evidence="6" id="KW-0479">Metal-binding</keyword>
<dbReference type="InterPro" id="IPR041108">
    <property type="entry name" value="PP_kinase_C_1"/>
</dbReference>
<feature type="binding site" evidence="6">
    <location>
        <position position="48"/>
    </location>
    <ligand>
        <name>ATP</name>
        <dbReference type="ChEBI" id="CHEBI:30616"/>
    </ligand>
</feature>
<dbReference type="SUPFAM" id="SSF143724">
    <property type="entry name" value="PHP14-like"/>
    <property type="match status" value="1"/>
</dbReference>
<dbReference type="NCBIfam" id="TIGR03705">
    <property type="entry name" value="poly_P_kin"/>
    <property type="match status" value="1"/>
</dbReference>
<dbReference type="InterPro" id="IPR036832">
    <property type="entry name" value="PPK_N_dom_sf"/>
</dbReference>
<evidence type="ECO:0000256" key="5">
    <source>
        <dbReference type="ARBA" id="ARBA00022840"/>
    </source>
</evidence>
<dbReference type="PIRSF" id="PIRSF015589">
    <property type="entry name" value="PP_kinase"/>
    <property type="match status" value="1"/>
</dbReference>
<dbReference type="CDD" id="cd09167">
    <property type="entry name" value="PLDc_EcPPK1_C2_like"/>
    <property type="match status" value="1"/>
</dbReference>
<dbReference type="Gene3D" id="3.30.870.10">
    <property type="entry name" value="Endonuclease Chain A"/>
    <property type="match status" value="2"/>
</dbReference>
<evidence type="ECO:0000256" key="1">
    <source>
        <dbReference type="ARBA" id="ARBA00022553"/>
    </source>
</evidence>
<evidence type="ECO:0000256" key="4">
    <source>
        <dbReference type="ARBA" id="ARBA00022777"/>
    </source>
</evidence>
<keyword evidence="6" id="KW-0460">Magnesium</keyword>
<feature type="domain" description="Polyphosphate kinase middle" evidence="8">
    <location>
        <begin position="125"/>
        <end position="295"/>
    </location>
</feature>
<organism evidence="12 13">
    <name type="scientific">Neptunitalea lumnitzerae</name>
    <dbReference type="NCBI Taxonomy" id="2965509"/>
    <lineage>
        <taxon>Bacteria</taxon>
        <taxon>Pseudomonadati</taxon>
        <taxon>Bacteroidota</taxon>
        <taxon>Flavobacteriia</taxon>
        <taxon>Flavobacteriales</taxon>
        <taxon>Flavobacteriaceae</taxon>
        <taxon>Neptunitalea</taxon>
    </lineage>
</organism>
<dbReference type="InterPro" id="IPR036830">
    <property type="entry name" value="PP_kinase_middle_dom_sf"/>
</dbReference>
<evidence type="ECO:0000256" key="7">
    <source>
        <dbReference type="RuleBase" id="RU003800"/>
    </source>
</evidence>
<feature type="active site" description="Phosphohistidine intermediate" evidence="6">
    <location>
        <position position="426"/>
    </location>
</feature>
<dbReference type="InterPro" id="IPR025200">
    <property type="entry name" value="PPK_C_dom2"/>
</dbReference>
<accession>A0ABQ5MJQ4</accession>
<dbReference type="Proteomes" id="UP001143543">
    <property type="component" value="Unassembled WGS sequence"/>
</dbReference>
<sequence>MGIDIQEEAYLQRDINWLRFNHRVLQEAKDLRNPLFERIKFLAIFSSNLDEFFKVRVSNLRQIKKIDRHTRKRLHLRPNKTLKQILSEVNEQQIDFGAIFNNQIIPELASNNIFFLSSSQYSNEQIDFINAYFKKEINKLEVLNPATLTPHLEDGVLYFSILTTVNQLYFVKIPTDKRFIPLPNSKDNEFYYTMIDDIVTYQVNLLFKDKEIAEIGEIKLSRDAELYLDEDYEGALAEQIYDALKQRDVGQPTRLLYDASISKEHRKLLRHTLHIGKVDLMPGGKYHNFSDFMSFKNPTSNKELEFEDQPNLDHPTLSKSKDYFKTISEKDQLVHFPYQKFDYVSKLMEQAASDPNVTHIKISLYRIAKTSALNTALLKAVEAGKDVTIFIEAQARFDEANNIKWGKAFSDKGANVIYSIPNIKVHSKIFLIKRLENNISKGYAYISTGNFNENTSKIYVDHGIFTAENKITSEIEKVFDVLERKLIIPKNKHILISPFNTRLQFNTLIDNEIQNARDGKKAKITAKMNSLHDKRMIHKLYEASNAGVEVRLLIRGFCCLVPETKGLSDHIYITSIVDRYLEHGRIYCFENGGNEIMFVGSADWMTRNLDYRIEVLIPIKDTDIYKELKHILNLQLDDNVKARVLDANFTNTYVGNDQSDPKLRSQYEIYDYLKNKL</sequence>
<reference evidence="12" key="1">
    <citation type="submission" date="2022-07" db="EMBL/GenBank/DDBJ databases">
        <title>Taxonomy of Novel Oxalotrophic and Methylotrophic Bacteria.</title>
        <authorList>
            <person name="Sahin N."/>
            <person name="Tani A."/>
        </authorList>
    </citation>
    <scope>NUCLEOTIDE SEQUENCE</scope>
    <source>
        <strain evidence="12">Y10</strain>
    </source>
</reference>
<comment type="catalytic activity">
    <reaction evidence="6 7">
        <text>[phosphate](n) + ATP = [phosphate](n+1) + ADP</text>
        <dbReference type="Rhea" id="RHEA:19573"/>
        <dbReference type="Rhea" id="RHEA-COMP:9859"/>
        <dbReference type="Rhea" id="RHEA-COMP:14280"/>
        <dbReference type="ChEBI" id="CHEBI:16838"/>
        <dbReference type="ChEBI" id="CHEBI:30616"/>
        <dbReference type="ChEBI" id="CHEBI:456216"/>
        <dbReference type="EC" id="2.7.4.1"/>
    </reaction>
</comment>
<feature type="binding site" evidence="6">
    <location>
        <position position="583"/>
    </location>
    <ligand>
        <name>ATP</name>
        <dbReference type="ChEBI" id="CHEBI:30616"/>
    </ligand>
</feature>
<dbReference type="InterPro" id="IPR003414">
    <property type="entry name" value="PP_kinase"/>
</dbReference>
<evidence type="ECO:0000313" key="13">
    <source>
        <dbReference type="Proteomes" id="UP001143543"/>
    </source>
</evidence>
<dbReference type="GO" id="GO:0016301">
    <property type="term" value="F:kinase activity"/>
    <property type="evidence" value="ECO:0007669"/>
    <property type="project" value="UniProtKB-KW"/>
</dbReference>
<evidence type="ECO:0000259" key="10">
    <source>
        <dbReference type="Pfam" id="PF13090"/>
    </source>
</evidence>
<dbReference type="Gene3D" id="1.20.58.310">
    <property type="entry name" value="Polyphosphate kinase N-terminal domain"/>
    <property type="match status" value="1"/>
</dbReference>
<keyword evidence="1 6" id="KW-0597">Phosphoprotein</keyword>
<dbReference type="PANTHER" id="PTHR30218:SF0">
    <property type="entry name" value="POLYPHOSPHATE KINASE"/>
    <property type="match status" value="1"/>
</dbReference>
<dbReference type="HAMAP" id="MF_00347">
    <property type="entry name" value="Polyphosphate_kinase"/>
    <property type="match status" value="1"/>
</dbReference>
<proteinExistence type="inferred from homology"/>